<evidence type="ECO:0000313" key="1">
    <source>
        <dbReference type="EMBL" id="RDX77902.1"/>
    </source>
</evidence>
<dbReference type="PANTHER" id="PTHR33240:SF15">
    <property type="entry name" value="GAG-PRO-LIKE PROTEIN"/>
    <property type="match status" value="1"/>
</dbReference>
<reference evidence="1" key="1">
    <citation type="submission" date="2018-05" db="EMBL/GenBank/DDBJ databases">
        <title>Draft genome of Mucuna pruriens seed.</title>
        <authorList>
            <person name="Nnadi N.E."/>
            <person name="Vos R."/>
            <person name="Hasami M.H."/>
            <person name="Devisetty U.K."/>
            <person name="Aguiy J.C."/>
        </authorList>
    </citation>
    <scope>NUCLEOTIDE SEQUENCE [LARGE SCALE GENOMIC DNA]</scope>
    <source>
        <strain evidence="1">JCA_2017</strain>
    </source>
</reference>
<dbReference type="CDD" id="cd00303">
    <property type="entry name" value="retropepsin_like"/>
    <property type="match status" value="1"/>
</dbReference>
<comment type="caution">
    <text evidence="1">The sequence shown here is derived from an EMBL/GenBank/DDBJ whole genome shotgun (WGS) entry which is preliminary data.</text>
</comment>
<dbReference type="InterPro" id="IPR043502">
    <property type="entry name" value="DNA/RNA_pol_sf"/>
</dbReference>
<organism evidence="1 2">
    <name type="scientific">Mucuna pruriens</name>
    <name type="common">Velvet bean</name>
    <name type="synonym">Dolichos pruriens</name>
    <dbReference type="NCBI Taxonomy" id="157652"/>
    <lineage>
        <taxon>Eukaryota</taxon>
        <taxon>Viridiplantae</taxon>
        <taxon>Streptophyta</taxon>
        <taxon>Embryophyta</taxon>
        <taxon>Tracheophyta</taxon>
        <taxon>Spermatophyta</taxon>
        <taxon>Magnoliopsida</taxon>
        <taxon>eudicotyledons</taxon>
        <taxon>Gunneridae</taxon>
        <taxon>Pentapetalae</taxon>
        <taxon>rosids</taxon>
        <taxon>fabids</taxon>
        <taxon>Fabales</taxon>
        <taxon>Fabaceae</taxon>
        <taxon>Papilionoideae</taxon>
        <taxon>50 kb inversion clade</taxon>
        <taxon>NPAAA clade</taxon>
        <taxon>indigoferoid/millettioid clade</taxon>
        <taxon>Phaseoleae</taxon>
        <taxon>Mucuna</taxon>
    </lineage>
</organism>
<dbReference type="AlphaFoldDB" id="A0A371FHX3"/>
<dbReference type="EMBL" id="QJKJ01009040">
    <property type="protein sequence ID" value="RDX77902.1"/>
    <property type="molecule type" value="Genomic_DNA"/>
</dbReference>
<feature type="non-terminal residue" evidence="1">
    <location>
        <position position="1"/>
    </location>
</feature>
<protein>
    <submittedName>
        <fullName evidence="1">Uncharacterized protein</fullName>
    </submittedName>
</protein>
<dbReference type="OrthoDB" id="1736463at2759"/>
<name>A0A371FHX3_MUCPR</name>
<gene>
    <name evidence="1" type="ORF">CR513_41904</name>
</gene>
<dbReference type="SUPFAM" id="SSF50630">
    <property type="entry name" value="Acid proteases"/>
    <property type="match status" value="1"/>
</dbReference>
<dbReference type="SUPFAM" id="SSF56672">
    <property type="entry name" value="DNA/RNA polymerases"/>
    <property type="match status" value="1"/>
</dbReference>
<proteinExistence type="predicted"/>
<dbReference type="InterPro" id="IPR021109">
    <property type="entry name" value="Peptidase_aspartic_dom_sf"/>
</dbReference>
<dbReference type="Gene3D" id="2.40.70.10">
    <property type="entry name" value="Acid Proteases"/>
    <property type="match status" value="1"/>
</dbReference>
<sequence length="271" mass="30899">MRYEPPRQDKPMVISVVTTEYKVESVLIDQGSSANILYWSTYKKLGLPSASLEVCSGTLYGFAGEQVMIKGVIELETTFGERGHVHSIIHGGGRYNIIMGRPTLNKLGGSNRRWVEYRPITELPSDAKEPTVNVLDLDLDPHCEPEHERPLLVEDLKEVNIEPWPTHKTRIGITLTKEEESHPVSFLWRNRDVFAWSLADMPGIDSKFLCHRLSISPKSRPIAQKERKLGEEKRRAVREETRKLLVVGFIREIQYPTWIANVVMVKKASGK</sequence>
<dbReference type="Proteomes" id="UP000257109">
    <property type="component" value="Unassembled WGS sequence"/>
</dbReference>
<accession>A0A371FHX3</accession>
<dbReference type="PANTHER" id="PTHR33240">
    <property type="entry name" value="OS08G0508500 PROTEIN"/>
    <property type="match status" value="1"/>
</dbReference>
<keyword evidence="2" id="KW-1185">Reference proteome</keyword>
<evidence type="ECO:0000313" key="2">
    <source>
        <dbReference type="Proteomes" id="UP000257109"/>
    </source>
</evidence>
<dbReference type="Gene3D" id="3.10.10.10">
    <property type="entry name" value="HIV Type 1 Reverse Transcriptase, subunit A, domain 1"/>
    <property type="match status" value="1"/>
</dbReference>